<dbReference type="InterPro" id="IPR028081">
    <property type="entry name" value="Leu-bd"/>
</dbReference>
<dbReference type="STRING" id="582667.SAMN05192568_1012138"/>
<feature type="domain" description="Leucine-binding protein" evidence="4">
    <location>
        <begin position="106"/>
        <end position="260"/>
    </location>
</feature>
<dbReference type="InterPro" id="IPR051010">
    <property type="entry name" value="BCAA_transport"/>
</dbReference>
<proteinExistence type="inferred from homology"/>
<sequence length="448" mass="48465">MYIAACLAHDANVIIRQEAAVERPDRKLLEAADMHDPAHAPAQRHTLSARSRAGLRAVLVAGALLAPLAALAQQPAPQPIDTHIGLIYRPQPAPSSYDAEAAPEDEGLAGAKMGIADNNTTGRFTKQTFALDEVALTDEKPDAVAAAKELIAKGVNYLVLALPADAVLAVADAVKETGAVVLNAGAPDDRLRGADCRANVFHILPSRAMLTDAIAQYLTVMRWRKIFLIVGPTDADKAYAEAVRNSARKFALKITAEKPWTFGPLTKARGDTPTRAEAMVFTRGLDYDMAIVADEEGDWGDYVSYRTVDPRPVGGTQALTSTTWSPVLETWGAAQAQNRFRRLASRLMRPLDYQAWAAVRTVGDAVTAKKTNDPAVIAPYLVDPAFNLPAYKGVSLSFRPWDHQLRQPVIVVQPKALVSVAPEQGFLHQRTPLDTLGVDLPETTCKFK</sequence>
<name>A0A1I4L5X2_9HYPH</name>
<protein>
    <submittedName>
        <fullName evidence="5">Amino acid/amide ABC transporter substrate-binding protein, HAAT family</fullName>
    </submittedName>
</protein>
<dbReference type="Pfam" id="PF13458">
    <property type="entry name" value="Peripla_BP_6"/>
    <property type="match status" value="1"/>
</dbReference>
<dbReference type="EMBL" id="FOTK01000012">
    <property type="protein sequence ID" value="SFL86269.1"/>
    <property type="molecule type" value="Genomic_DNA"/>
</dbReference>
<dbReference type="PANTHER" id="PTHR30483:SF6">
    <property type="entry name" value="PERIPLASMIC BINDING PROTEIN OF ABC TRANSPORTER FOR NATURAL AMINO ACIDS"/>
    <property type="match status" value="1"/>
</dbReference>
<evidence type="ECO:0000256" key="3">
    <source>
        <dbReference type="ARBA" id="ARBA00022970"/>
    </source>
</evidence>
<dbReference type="Gene3D" id="3.40.50.2300">
    <property type="match status" value="2"/>
</dbReference>
<dbReference type="InterPro" id="IPR028082">
    <property type="entry name" value="Peripla_BP_I"/>
</dbReference>
<keyword evidence="6" id="KW-1185">Reference proteome</keyword>
<reference evidence="6" key="1">
    <citation type="submission" date="2016-10" db="EMBL/GenBank/DDBJ databases">
        <authorList>
            <person name="Varghese N."/>
            <person name="Submissions S."/>
        </authorList>
    </citation>
    <scope>NUCLEOTIDE SEQUENCE [LARGE SCALE GENOMIC DNA]</scope>
    <source>
        <strain evidence="6">BL36</strain>
    </source>
</reference>
<evidence type="ECO:0000256" key="1">
    <source>
        <dbReference type="ARBA" id="ARBA00010062"/>
    </source>
</evidence>
<gene>
    <name evidence="5" type="ORF">SAMN05192568_1012138</name>
</gene>
<evidence type="ECO:0000256" key="2">
    <source>
        <dbReference type="ARBA" id="ARBA00022729"/>
    </source>
</evidence>
<keyword evidence="2" id="KW-0732">Signal</keyword>
<comment type="similarity">
    <text evidence="1">Belongs to the leucine-binding protein family.</text>
</comment>
<dbReference type="Proteomes" id="UP000199048">
    <property type="component" value="Unassembled WGS sequence"/>
</dbReference>
<dbReference type="SUPFAM" id="SSF53822">
    <property type="entry name" value="Periplasmic binding protein-like I"/>
    <property type="match status" value="1"/>
</dbReference>
<dbReference type="GO" id="GO:0006865">
    <property type="term" value="P:amino acid transport"/>
    <property type="evidence" value="ECO:0007669"/>
    <property type="project" value="UniProtKB-KW"/>
</dbReference>
<dbReference type="OrthoDB" id="5341635at2"/>
<evidence type="ECO:0000313" key="6">
    <source>
        <dbReference type="Proteomes" id="UP000199048"/>
    </source>
</evidence>
<organism evidence="5 6">
    <name type="scientific">Methylobacterium pseudosasicola</name>
    <dbReference type="NCBI Taxonomy" id="582667"/>
    <lineage>
        <taxon>Bacteria</taxon>
        <taxon>Pseudomonadati</taxon>
        <taxon>Pseudomonadota</taxon>
        <taxon>Alphaproteobacteria</taxon>
        <taxon>Hyphomicrobiales</taxon>
        <taxon>Methylobacteriaceae</taxon>
        <taxon>Methylobacterium</taxon>
    </lineage>
</organism>
<accession>A0A1I4L5X2</accession>
<evidence type="ECO:0000313" key="5">
    <source>
        <dbReference type="EMBL" id="SFL86269.1"/>
    </source>
</evidence>
<keyword evidence="3" id="KW-0813">Transport</keyword>
<evidence type="ECO:0000259" key="4">
    <source>
        <dbReference type="Pfam" id="PF13458"/>
    </source>
</evidence>
<dbReference type="InterPro" id="IPR022478">
    <property type="entry name" value="ABC_transptr_sub-bd_PQQ"/>
</dbReference>
<dbReference type="NCBIfam" id="TIGR03863">
    <property type="entry name" value="PQQ_ABC_bind"/>
    <property type="match status" value="1"/>
</dbReference>
<dbReference type="AlphaFoldDB" id="A0A1I4L5X2"/>
<dbReference type="PANTHER" id="PTHR30483">
    <property type="entry name" value="LEUCINE-SPECIFIC-BINDING PROTEIN"/>
    <property type="match status" value="1"/>
</dbReference>
<dbReference type="CDD" id="cd06268">
    <property type="entry name" value="PBP1_ABC_transporter_LIVBP-like"/>
    <property type="match status" value="1"/>
</dbReference>
<keyword evidence="3" id="KW-0029">Amino-acid transport</keyword>